<dbReference type="NCBIfam" id="TIGR03504">
    <property type="entry name" value="FimV_Cterm"/>
    <property type="match status" value="1"/>
</dbReference>
<dbReference type="OrthoDB" id="5298707at2"/>
<proteinExistence type="predicted"/>
<name>A0A3E0X301_9GAMM</name>
<sequence>MLEIMALSDNRAGFETHAEALHGQLRGQGPEWQQVVEMGREIAPEHPFFSADEASDEAFASAEEETFDLSALSDDLPAVEDDEFDAELEAEAFVEPATESKPKAGADSLDFDLDAGELEEPVAADAISDEANEDDELSLDFDIDAARDAVAAEPESERQAYESDDALEFESSFLNEELAETSEEEAVAGPTTDDELHLDFDLPEDLEPTRAEATPDEAIEDQPQLSDSDNVFDLGDEVATKLDLARAYLDMGDEEGARSLLDEVLEEGSDSQRAEAETLLKKAS</sequence>
<organism evidence="2 3">
    <name type="scientific">Alkalilimnicola ehrlichii</name>
    <dbReference type="NCBI Taxonomy" id="351052"/>
    <lineage>
        <taxon>Bacteria</taxon>
        <taxon>Pseudomonadati</taxon>
        <taxon>Pseudomonadota</taxon>
        <taxon>Gammaproteobacteria</taxon>
        <taxon>Chromatiales</taxon>
        <taxon>Ectothiorhodospiraceae</taxon>
        <taxon>Alkalilimnicola</taxon>
    </lineage>
</organism>
<feature type="compositionally biased region" description="Acidic residues" evidence="1">
    <location>
        <begin position="115"/>
        <end position="143"/>
    </location>
</feature>
<feature type="region of interest" description="Disordered" evidence="1">
    <location>
        <begin position="265"/>
        <end position="284"/>
    </location>
</feature>
<evidence type="ECO:0000313" key="2">
    <source>
        <dbReference type="EMBL" id="RFA38845.1"/>
    </source>
</evidence>
<dbReference type="EMBL" id="NFZW01000002">
    <property type="protein sequence ID" value="RFA38845.1"/>
    <property type="molecule type" value="Genomic_DNA"/>
</dbReference>
<feature type="compositionally biased region" description="Basic and acidic residues" evidence="1">
    <location>
        <begin position="270"/>
        <end position="284"/>
    </location>
</feature>
<gene>
    <name evidence="2" type="ORF">CAL65_02775</name>
</gene>
<dbReference type="Gene3D" id="1.20.58.2200">
    <property type="match status" value="1"/>
</dbReference>
<evidence type="ECO:0000313" key="3">
    <source>
        <dbReference type="Proteomes" id="UP000256763"/>
    </source>
</evidence>
<dbReference type="InterPro" id="IPR038440">
    <property type="entry name" value="FimV_C_sf"/>
</dbReference>
<dbReference type="AlphaFoldDB" id="A0A3E0X301"/>
<evidence type="ECO:0000256" key="1">
    <source>
        <dbReference type="SAM" id="MobiDB-lite"/>
    </source>
</evidence>
<reference evidence="3" key="1">
    <citation type="submission" date="2017-05" db="EMBL/GenBank/DDBJ databases">
        <authorList>
            <person name="Sharma S."/>
            <person name="Sidhu C."/>
            <person name="Pinnaka A.K."/>
        </authorList>
    </citation>
    <scope>NUCLEOTIDE SEQUENCE [LARGE SCALE GENOMIC DNA]</scope>
    <source>
        <strain evidence="3">AK93</strain>
    </source>
</reference>
<feature type="region of interest" description="Disordered" evidence="1">
    <location>
        <begin position="115"/>
        <end position="229"/>
    </location>
</feature>
<feature type="compositionally biased region" description="Acidic residues" evidence="1">
    <location>
        <begin position="177"/>
        <end position="186"/>
    </location>
</feature>
<comment type="caution">
    <text evidence="2">The sequence shown here is derived from an EMBL/GenBank/DDBJ whole genome shotgun (WGS) entry which is preliminary data.</text>
</comment>
<accession>A0A3E0X301</accession>
<keyword evidence="3" id="KW-1185">Reference proteome</keyword>
<dbReference type="Proteomes" id="UP000256763">
    <property type="component" value="Unassembled WGS sequence"/>
</dbReference>
<protein>
    <submittedName>
        <fullName evidence="2">Uncharacterized protein</fullName>
    </submittedName>
</protein>
<dbReference type="InterPro" id="IPR020011">
    <property type="entry name" value="FimV_C"/>
</dbReference>